<accession>A0A0N7GFN9</accession>
<keyword evidence="2" id="KW-1185">Reference proteome</keyword>
<reference evidence="1 2" key="1">
    <citation type="journal article" date="2017" name="MBio">
        <title>Novel 'Superspreader' Bacteriophages Promote Horizontal Gene Transfer by Transformation.</title>
        <authorList>
            <person name="Keen E.C."/>
            <person name="Bliskovsky V.V."/>
            <person name="Malagon F."/>
            <person name="Baker J.D."/>
            <person name="Prince J.S."/>
            <person name="Klaus J.S."/>
            <person name="Adhya S.L."/>
        </authorList>
    </citation>
    <scope>NUCLEOTIDE SEQUENCE [LARGE SCALE GENOMIC DNA]</scope>
</reference>
<organism evidence="1 2">
    <name type="scientific">Escherichia phage SUSP2</name>
    <dbReference type="NCBI Taxonomy" id="1718669"/>
    <lineage>
        <taxon>Viruses</taxon>
        <taxon>Duplodnaviria</taxon>
        <taxon>Heunggongvirae</taxon>
        <taxon>Uroviricota</taxon>
        <taxon>Caudoviricetes</taxon>
        <taxon>Andersonviridae</taxon>
        <taxon>Ounavirinae</taxon>
        <taxon>Mooglevirus</taxon>
        <taxon>Mooglevirus susp2</taxon>
        <taxon>Suspvirus SUSP2</taxon>
    </lineage>
</organism>
<proteinExistence type="predicted"/>
<sequence>MSLPVKIDLFFGYNLMTGRMLSLPKSPYRTEKGAVKRAAHYNNDLGRLQTIYKWLEEDGRVNEYFHQLRMANEENKMGYELFPRLYKVTSPTAQEWNKKAVEGYKKVTMQPFSSGTEFEKLREIIYQTVAKRVDKGLSYDEKIDWNTQKVIQFFAYDNDKQTFVEV</sequence>
<dbReference type="GeneID" id="26637616"/>
<evidence type="ECO:0000313" key="1">
    <source>
        <dbReference type="EMBL" id="ALH47194.1"/>
    </source>
</evidence>
<evidence type="ECO:0000313" key="2">
    <source>
        <dbReference type="Proteomes" id="UP000202045"/>
    </source>
</evidence>
<dbReference type="OrthoDB" id="10972at10239"/>
<dbReference type="KEGG" id="vg:26637616"/>
<name>A0A0N7GFN9_9CAUD</name>
<dbReference type="Proteomes" id="UP000202045">
    <property type="component" value="Segment"/>
</dbReference>
<protein>
    <submittedName>
        <fullName evidence="1">Uncharacterized protein</fullName>
    </submittedName>
</protein>
<dbReference type="EMBL" id="KT454806">
    <property type="protein sequence ID" value="ALH47194.1"/>
    <property type="molecule type" value="Genomic_DNA"/>
</dbReference>
<dbReference type="RefSeq" id="YP_009211069.1">
    <property type="nucleotide sequence ID" value="NC_028935.2"/>
</dbReference>